<dbReference type="Proteomes" id="UP000501534">
    <property type="component" value="Chromosome"/>
</dbReference>
<protein>
    <submittedName>
        <fullName evidence="2">Uncharacterized protein</fullName>
    </submittedName>
</protein>
<dbReference type="KEGG" id="uru:DSM104443_01068"/>
<dbReference type="PROSITE" id="PS51257">
    <property type="entry name" value="PROKAR_LIPOPROTEIN"/>
    <property type="match status" value="1"/>
</dbReference>
<proteinExistence type="predicted"/>
<evidence type="ECO:0000313" key="3">
    <source>
        <dbReference type="Proteomes" id="UP000501534"/>
    </source>
</evidence>
<feature type="signal peptide" evidence="1">
    <location>
        <begin position="1"/>
        <end position="17"/>
    </location>
</feature>
<accession>A0A6M4GWN3</accession>
<keyword evidence="3" id="KW-1185">Reference proteome</keyword>
<dbReference type="EMBL" id="CP053069">
    <property type="protein sequence ID" value="QJR10017.1"/>
    <property type="molecule type" value="Genomic_DNA"/>
</dbReference>
<keyword evidence="1" id="KW-0732">Signal</keyword>
<gene>
    <name evidence="2" type="ORF">DSM104443_01068</name>
</gene>
<evidence type="ECO:0000313" key="2">
    <source>
        <dbReference type="EMBL" id="QJR10017.1"/>
    </source>
</evidence>
<sequence length="125" mass="13653">MRIALIALCASSGLACAQAFVDLDRPGVLENLARDNPARYQKITAILDAAAVQPCETLPKLLNTDYDVTDTRCSPYLLMASFPPKRQIGFRLDDVSYTSNVVLVHFPQPKAHPAVPVHPVQPLAK</sequence>
<organism evidence="2 3">
    <name type="scientific">Usitatibacter rugosus</name>
    <dbReference type="NCBI Taxonomy" id="2732067"/>
    <lineage>
        <taxon>Bacteria</taxon>
        <taxon>Pseudomonadati</taxon>
        <taxon>Pseudomonadota</taxon>
        <taxon>Betaproteobacteria</taxon>
        <taxon>Nitrosomonadales</taxon>
        <taxon>Usitatibacteraceae</taxon>
        <taxon>Usitatibacter</taxon>
    </lineage>
</organism>
<evidence type="ECO:0000256" key="1">
    <source>
        <dbReference type="SAM" id="SignalP"/>
    </source>
</evidence>
<dbReference type="AlphaFoldDB" id="A0A6M4GWN3"/>
<name>A0A6M4GWN3_9PROT</name>
<dbReference type="RefSeq" id="WP_171090210.1">
    <property type="nucleotide sequence ID" value="NZ_CP053069.1"/>
</dbReference>
<reference evidence="2 3" key="1">
    <citation type="submission" date="2020-04" db="EMBL/GenBank/DDBJ databases">
        <title>Usitatibacter rugosus gen. nov., sp. nov. and Usitatibacter palustris sp. nov., novel members of Usitatibacteraceae fam. nov. within the order Nitrosomonadales isolated from soil.</title>
        <authorList>
            <person name="Huber K.J."/>
            <person name="Neumann-Schaal M."/>
            <person name="Geppert A."/>
            <person name="Luckner M."/>
            <person name="Wanner G."/>
            <person name="Overmann J."/>
        </authorList>
    </citation>
    <scope>NUCLEOTIDE SEQUENCE [LARGE SCALE GENOMIC DNA]</scope>
    <source>
        <strain evidence="2 3">0125_3</strain>
    </source>
</reference>
<feature type="chain" id="PRO_5026867751" evidence="1">
    <location>
        <begin position="18"/>
        <end position="125"/>
    </location>
</feature>